<dbReference type="GO" id="GO:0000155">
    <property type="term" value="F:phosphorelay sensor kinase activity"/>
    <property type="evidence" value="ECO:0007669"/>
    <property type="project" value="InterPro"/>
</dbReference>
<dbReference type="InterPro" id="IPR011006">
    <property type="entry name" value="CheY-like_superfamily"/>
</dbReference>
<evidence type="ECO:0000256" key="3">
    <source>
        <dbReference type="ARBA" id="ARBA00022553"/>
    </source>
</evidence>
<feature type="transmembrane region" description="Helical" evidence="6">
    <location>
        <begin position="32"/>
        <end position="51"/>
    </location>
</feature>
<dbReference type="CDD" id="cd00156">
    <property type="entry name" value="REC"/>
    <property type="match status" value="1"/>
</dbReference>
<evidence type="ECO:0000256" key="4">
    <source>
        <dbReference type="ARBA" id="ARBA00022679"/>
    </source>
</evidence>
<dbReference type="FunFam" id="3.30.565.10:FF:000049">
    <property type="entry name" value="Two-component sensor histidine kinase"/>
    <property type="match status" value="1"/>
</dbReference>
<dbReference type="GO" id="GO:0005886">
    <property type="term" value="C:plasma membrane"/>
    <property type="evidence" value="ECO:0007669"/>
    <property type="project" value="TreeGrafter"/>
</dbReference>
<dbReference type="Pfam" id="PF02518">
    <property type="entry name" value="HATPase_c"/>
    <property type="match status" value="1"/>
</dbReference>
<dbReference type="InterPro" id="IPR003594">
    <property type="entry name" value="HATPase_dom"/>
</dbReference>
<feature type="non-terminal residue" evidence="9">
    <location>
        <position position="1"/>
    </location>
</feature>
<dbReference type="InterPro" id="IPR036890">
    <property type="entry name" value="HATPase_C_sf"/>
</dbReference>
<comment type="catalytic activity">
    <reaction evidence="1">
        <text>ATP + protein L-histidine = ADP + protein N-phospho-L-histidine.</text>
        <dbReference type="EC" id="2.7.13.3"/>
    </reaction>
</comment>
<evidence type="ECO:0000256" key="2">
    <source>
        <dbReference type="ARBA" id="ARBA00012438"/>
    </source>
</evidence>
<sequence>RTHYRQLPAVIVAPALGGIFTAWVLWRAVDTHYLLIGLAGVLSISVLRIGLYKWYQAEDADASLHPRWRFFAIATATVSGVIWGSAAIFLYPPLLPEYEVYMLVLLALIPVAPVAALAVYMPAFYAYYIPCIAPFIIMLGLQDNRAERMTALLLIMMMGATLTFANKYSAMLAEAIRLRLKLADKKEALEQSITVKTRFLAAASHDLRQPVHAMGLFIESLASSVRDIDSRRLLSQVTESVVTLRRMLDAMLDVSRLDAEVVETQRRSFRLNTLLIKLHHEYISLAEQKGLRFDCVDSRVVVNSDPVLLERILRNLLTNAIRYTRQGGIVLGCRRRGECVQVWVCDTGVGIPVSRQEEIFHEFTQLQNAERNPGYGLGLGLSIVKRLADLLKHKIQVRSREGTGSTFSIELPCSAERPQEMNLPAEEYPAACPEHRNLLILIIDDDKSIRLGMTALLESWKFKATSSATGHHALKKIRERGCVPDLVIIDYRLSQGETAPDVIARLKAELDDQIPFIIVTGDTAPDRIREAHYAGYLLLHKPVDPDRLKVCINALLDPAARVVAP</sequence>
<dbReference type="GO" id="GO:0009927">
    <property type="term" value="F:histidine phosphotransfer kinase activity"/>
    <property type="evidence" value="ECO:0007669"/>
    <property type="project" value="TreeGrafter"/>
</dbReference>
<dbReference type="EC" id="2.7.13.3" evidence="2"/>
<evidence type="ECO:0000259" key="8">
    <source>
        <dbReference type="PROSITE" id="PS50110"/>
    </source>
</evidence>
<dbReference type="PROSITE" id="PS50109">
    <property type="entry name" value="HIS_KIN"/>
    <property type="match status" value="1"/>
</dbReference>
<feature type="transmembrane region" description="Helical" evidence="6">
    <location>
        <begin position="71"/>
        <end position="94"/>
    </location>
</feature>
<proteinExistence type="predicted"/>
<feature type="transmembrane region" description="Helical" evidence="6">
    <location>
        <begin position="148"/>
        <end position="169"/>
    </location>
</feature>
<dbReference type="Pfam" id="PF00512">
    <property type="entry name" value="HisKA"/>
    <property type="match status" value="1"/>
</dbReference>
<evidence type="ECO:0000256" key="1">
    <source>
        <dbReference type="ARBA" id="ARBA00000085"/>
    </source>
</evidence>
<dbReference type="InterPro" id="IPR003661">
    <property type="entry name" value="HisK_dim/P_dom"/>
</dbReference>
<dbReference type="SUPFAM" id="SSF55874">
    <property type="entry name" value="ATPase domain of HSP90 chaperone/DNA topoisomerase II/histidine kinase"/>
    <property type="match status" value="1"/>
</dbReference>
<dbReference type="InterPro" id="IPR004358">
    <property type="entry name" value="Sig_transdc_His_kin-like_C"/>
</dbReference>
<dbReference type="PANTHER" id="PTHR43047:SF9">
    <property type="entry name" value="HISTIDINE KINASE"/>
    <property type="match status" value="1"/>
</dbReference>
<name>A0A3B0YGL8_9ZZZZ</name>
<organism evidence="9">
    <name type="scientific">hydrothermal vent metagenome</name>
    <dbReference type="NCBI Taxonomy" id="652676"/>
    <lineage>
        <taxon>unclassified sequences</taxon>
        <taxon>metagenomes</taxon>
        <taxon>ecological metagenomes</taxon>
    </lineage>
</organism>
<dbReference type="Gene3D" id="3.40.50.2300">
    <property type="match status" value="1"/>
</dbReference>
<dbReference type="InterPro" id="IPR001789">
    <property type="entry name" value="Sig_transdc_resp-reg_receiver"/>
</dbReference>
<feature type="transmembrane region" description="Helical" evidence="6">
    <location>
        <begin position="7"/>
        <end position="26"/>
    </location>
</feature>
<dbReference type="PANTHER" id="PTHR43047">
    <property type="entry name" value="TWO-COMPONENT HISTIDINE PROTEIN KINASE"/>
    <property type="match status" value="1"/>
</dbReference>
<keyword evidence="5" id="KW-0418">Kinase</keyword>
<keyword evidence="6" id="KW-0812">Transmembrane</keyword>
<dbReference type="CDD" id="cd00082">
    <property type="entry name" value="HisKA"/>
    <property type="match status" value="1"/>
</dbReference>
<reference evidence="9" key="1">
    <citation type="submission" date="2018-06" db="EMBL/GenBank/DDBJ databases">
        <authorList>
            <person name="Zhirakovskaya E."/>
        </authorList>
    </citation>
    <scope>NUCLEOTIDE SEQUENCE</scope>
</reference>
<evidence type="ECO:0000313" key="9">
    <source>
        <dbReference type="EMBL" id="VAW80068.1"/>
    </source>
</evidence>
<evidence type="ECO:0000256" key="5">
    <source>
        <dbReference type="ARBA" id="ARBA00022777"/>
    </source>
</evidence>
<keyword evidence="6" id="KW-1133">Transmembrane helix</keyword>
<dbReference type="EMBL" id="UOFM01000339">
    <property type="protein sequence ID" value="VAW80068.1"/>
    <property type="molecule type" value="Genomic_DNA"/>
</dbReference>
<dbReference type="SMART" id="SM00388">
    <property type="entry name" value="HisKA"/>
    <property type="match status" value="1"/>
</dbReference>
<dbReference type="SMART" id="SM00387">
    <property type="entry name" value="HATPase_c"/>
    <property type="match status" value="1"/>
</dbReference>
<dbReference type="InterPro" id="IPR036097">
    <property type="entry name" value="HisK_dim/P_sf"/>
</dbReference>
<accession>A0A3B0YGL8</accession>
<feature type="transmembrane region" description="Helical" evidence="6">
    <location>
        <begin position="100"/>
        <end position="120"/>
    </location>
</feature>
<gene>
    <name evidence="9" type="ORF">MNBD_GAMMA14-259</name>
</gene>
<dbReference type="PRINTS" id="PR00344">
    <property type="entry name" value="BCTRLSENSOR"/>
</dbReference>
<keyword evidence="4" id="KW-0808">Transferase</keyword>
<dbReference type="SUPFAM" id="SSF52172">
    <property type="entry name" value="CheY-like"/>
    <property type="match status" value="1"/>
</dbReference>
<dbReference type="SUPFAM" id="SSF47384">
    <property type="entry name" value="Homodimeric domain of signal transducing histidine kinase"/>
    <property type="match status" value="1"/>
</dbReference>
<feature type="domain" description="Histidine kinase" evidence="7">
    <location>
        <begin position="202"/>
        <end position="415"/>
    </location>
</feature>
<evidence type="ECO:0000256" key="6">
    <source>
        <dbReference type="SAM" id="Phobius"/>
    </source>
</evidence>
<dbReference type="Gene3D" id="3.30.565.10">
    <property type="entry name" value="Histidine kinase-like ATPase, C-terminal domain"/>
    <property type="match status" value="1"/>
</dbReference>
<keyword evidence="6" id="KW-0472">Membrane</keyword>
<protein>
    <recommendedName>
        <fullName evidence="2">histidine kinase</fullName>
        <ecNumber evidence="2">2.7.13.3</ecNumber>
    </recommendedName>
</protein>
<dbReference type="InterPro" id="IPR005467">
    <property type="entry name" value="His_kinase_dom"/>
</dbReference>
<dbReference type="Gene3D" id="1.10.287.130">
    <property type="match status" value="1"/>
</dbReference>
<dbReference type="Pfam" id="PF00072">
    <property type="entry name" value="Response_reg"/>
    <property type="match status" value="1"/>
</dbReference>
<dbReference type="PROSITE" id="PS50110">
    <property type="entry name" value="RESPONSE_REGULATORY"/>
    <property type="match status" value="1"/>
</dbReference>
<evidence type="ECO:0000259" key="7">
    <source>
        <dbReference type="PROSITE" id="PS50109"/>
    </source>
</evidence>
<keyword evidence="3" id="KW-0597">Phosphoprotein</keyword>
<dbReference type="SMART" id="SM00448">
    <property type="entry name" value="REC"/>
    <property type="match status" value="1"/>
</dbReference>
<feature type="domain" description="Response regulatory" evidence="8">
    <location>
        <begin position="439"/>
        <end position="556"/>
    </location>
</feature>
<dbReference type="AlphaFoldDB" id="A0A3B0YGL8"/>